<evidence type="ECO:0000313" key="2">
    <source>
        <dbReference type="Proteomes" id="UP000647491"/>
    </source>
</evidence>
<organism evidence="1 2">
    <name type="scientific">Enterocloster hominis</name>
    <name type="common">ex Liu et al. 2021</name>
    <dbReference type="NCBI Taxonomy" id="2763663"/>
    <lineage>
        <taxon>Bacteria</taxon>
        <taxon>Bacillati</taxon>
        <taxon>Bacillota</taxon>
        <taxon>Clostridia</taxon>
        <taxon>Lachnospirales</taxon>
        <taxon>Lachnospiraceae</taxon>
        <taxon>Enterocloster</taxon>
    </lineage>
</organism>
<gene>
    <name evidence="1" type="ORF">H8708_00435</name>
</gene>
<dbReference type="RefSeq" id="WP_262426623.1">
    <property type="nucleotide sequence ID" value="NZ_JACRTJ010000001.1"/>
</dbReference>
<evidence type="ECO:0008006" key="3">
    <source>
        <dbReference type="Google" id="ProtNLM"/>
    </source>
</evidence>
<keyword evidence="2" id="KW-1185">Reference proteome</keyword>
<name>A0ABR7NNR0_9FIRM</name>
<proteinExistence type="predicted"/>
<dbReference type="EMBL" id="JACRTJ010000001">
    <property type="protein sequence ID" value="MBC8597713.1"/>
    <property type="molecule type" value="Genomic_DNA"/>
</dbReference>
<comment type="caution">
    <text evidence="1">The sequence shown here is derived from an EMBL/GenBank/DDBJ whole genome shotgun (WGS) entry which is preliminary data.</text>
</comment>
<sequence>MIRIWISNKNRDRIEREFLADARNAPTGLFHTLAKEEVRNLLDEACPALYRCLYHDDTEHTVNEAEVQRLLLADRSALQDYIWQSGIIRKRKKKLLSEAFQYENLSKRKVLNTILQLMDVPVCPYCNRQYTFTLASGKSRPQMDHYYPRDLYPYLAVSLYNLVPCCAVCNTAKGPLDTREYPILYPYDEGFSYDMGFQIVAKDSDDWVNILHDGTGEFSLTVEKKRQIPLKKEAVVKNQMEVLHLDEHYDMHKDYIRDILRRQAMYTPERIHDLYRQFAHLFRSREELKQVLSGTDTDERGWGKRTLSKLTYDIVKQLENGHIRIEKPGEEEGGAK</sequence>
<evidence type="ECO:0000313" key="1">
    <source>
        <dbReference type="EMBL" id="MBC8597713.1"/>
    </source>
</evidence>
<accession>A0ABR7NNR0</accession>
<reference evidence="1 2" key="1">
    <citation type="submission" date="2020-08" db="EMBL/GenBank/DDBJ databases">
        <title>Genome public.</title>
        <authorList>
            <person name="Liu C."/>
            <person name="Sun Q."/>
        </authorList>
    </citation>
    <scope>NUCLEOTIDE SEQUENCE [LARGE SCALE GENOMIC DNA]</scope>
    <source>
        <strain evidence="1 2">BX10</strain>
    </source>
</reference>
<protein>
    <recommendedName>
        <fullName evidence="3">HNH endonuclease</fullName>
    </recommendedName>
</protein>
<dbReference type="Proteomes" id="UP000647491">
    <property type="component" value="Unassembled WGS sequence"/>
</dbReference>
<dbReference type="Gene3D" id="1.10.30.50">
    <property type="match status" value="1"/>
</dbReference>